<dbReference type="AlphaFoldDB" id="A0A4D9D477"/>
<accession>A0A4D9D477</accession>
<feature type="compositionally biased region" description="Basic and acidic residues" evidence="3">
    <location>
        <begin position="65"/>
        <end position="81"/>
    </location>
</feature>
<evidence type="ECO:0000313" key="5">
    <source>
        <dbReference type="Proteomes" id="UP000355283"/>
    </source>
</evidence>
<dbReference type="SMART" id="SM00733">
    <property type="entry name" value="Mterf"/>
    <property type="match status" value="10"/>
</dbReference>
<reference evidence="4 5" key="1">
    <citation type="submission" date="2019-01" db="EMBL/GenBank/DDBJ databases">
        <title>Nuclear Genome Assembly of the Microalgal Biofuel strain Nannochloropsis salina CCMP1776.</title>
        <authorList>
            <person name="Hovde B."/>
        </authorList>
    </citation>
    <scope>NUCLEOTIDE SEQUENCE [LARGE SCALE GENOMIC DNA]</scope>
    <source>
        <strain evidence="4 5">CCMP1776</strain>
    </source>
</reference>
<evidence type="ECO:0000256" key="1">
    <source>
        <dbReference type="ARBA" id="ARBA00007692"/>
    </source>
</evidence>
<dbReference type="InterPro" id="IPR003690">
    <property type="entry name" value="MTERF"/>
</dbReference>
<comment type="caution">
    <text evidence="4">The sequence shown here is derived from an EMBL/GenBank/DDBJ whole genome shotgun (WGS) entry which is preliminary data.</text>
</comment>
<name>A0A4D9D477_9STRA</name>
<dbReference type="InterPro" id="IPR038538">
    <property type="entry name" value="MTERF_sf"/>
</dbReference>
<dbReference type="PANTHER" id="PTHR13068:SF151">
    <property type="entry name" value="TRANSCRIPTION TERMINATION FACTOR MTERF9, CHLOROPLASTIC"/>
    <property type="match status" value="1"/>
</dbReference>
<dbReference type="OrthoDB" id="187447at2759"/>
<dbReference type="EMBL" id="SDOX01000008">
    <property type="protein sequence ID" value="TFJ86551.1"/>
    <property type="molecule type" value="Genomic_DNA"/>
</dbReference>
<organism evidence="4 5">
    <name type="scientific">Nannochloropsis salina CCMP1776</name>
    <dbReference type="NCBI Taxonomy" id="1027361"/>
    <lineage>
        <taxon>Eukaryota</taxon>
        <taxon>Sar</taxon>
        <taxon>Stramenopiles</taxon>
        <taxon>Ochrophyta</taxon>
        <taxon>Eustigmatophyceae</taxon>
        <taxon>Eustigmatales</taxon>
        <taxon>Monodopsidaceae</taxon>
        <taxon>Microchloropsis</taxon>
        <taxon>Microchloropsis salina</taxon>
    </lineage>
</organism>
<dbReference type="GO" id="GO:0003676">
    <property type="term" value="F:nucleic acid binding"/>
    <property type="evidence" value="ECO:0007669"/>
    <property type="project" value="InterPro"/>
</dbReference>
<comment type="similarity">
    <text evidence="1">Belongs to the mTERF family.</text>
</comment>
<evidence type="ECO:0000256" key="3">
    <source>
        <dbReference type="SAM" id="MobiDB-lite"/>
    </source>
</evidence>
<keyword evidence="2" id="KW-0809">Transit peptide</keyword>
<gene>
    <name evidence="4" type="ORF">NSK_002208</name>
</gene>
<dbReference type="PANTHER" id="PTHR13068">
    <property type="entry name" value="CGI-12 PROTEIN-RELATED"/>
    <property type="match status" value="1"/>
</dbReference>
<protein>
    <submittedName>
        <fullName evidence="4">Uncharacterized protein</fullName>
    </submittedName>
</protein>
<keyword evidence="5" id="KW-1185">Reference proteome</keyword>
<sequence>MRDQHRGSNNPIIFVTKDNDYSINSQSDPELGLSEVDYLQRCLTPAEMEDAKDASDEWRRVELAKSPKEAVERKSDDKLVSENRGNSRGLSGKETAWDQFIEILEPTSAPTSSASTPSAKTPAATTRYYMKTPVPYYFLRDELGVSESNMLRISLDHGQVLALSVERNLRPKVAWLRTALRLTQSEAAALVGSSPGLLLLSIEDNLAPKLSWLQEDLGLAFRDRRNLIVRCPQILTTSTGSLLMKLAFFQDDLGMSQADVQKALRLMPALLMLSLDTLMDKVEFLLAAFSIEITDVGSLLVRAPALFFQSIEDGLKPKARFLRRDLGLDPPDMASLLRRMPRALNYNVVRRGRPFLQYLTGQPLNLSKGEVARMVLRSPSLLSTDVGSPRFLHLMDALQGATGLPPGPAFASLLQRFPMVLSFTAARLQASLDVLVRDLGCDAGEVALVLQKHPQLVGYRPEAVRLKLSLLRDVYGLEDLGAAKPAVLKAPALVSYSLDTRLRPRLEMAAAAGVPLERAVTWLPLTEAKFEERVGRSSTEAISLADTPLLRQRPNARLRKILRTPKAVKGALLP</sequence>
<dbReference type="Pfam" id="PF02536">
    <property type="entry name" value="mTERF"/>
    <property type="match status" value="2"/>
</dbReference>
<feature type="region of interest" description="Disordered" evidence="3">
    <location>
        <begin position="65"/>
        <end position="91"/>
    </location>
</feature>
<dbReference type="Proteomes" id="UP000355283">
    <property type="component" value="Unassembled WGS sequence"/>
</dbReference>
<evidence type="ECO:0000313" key="4">
    <source>
        <dbReference type="EMBL" id="TFJ86551.1"/>
    </source>
</evidence>
<proteinExistence type="inferred from homology"/>
<evidence type="ECO:0000256" key="2">
    <source>
        <dbReference type="ARBA" id="ARBA00022946"/>
    </source>
</evidence>
<dbReference type="Gene3D" id="1.25.70.10">
    <property type="entry name" value="Transcription termination factor 3, mitochondrial"/>
    <property type="match status" value="1"/>
</dbReference>